<evidence type="ECO:0000256" key="1">
    <source>
        <dbReference type="ARBA" id="ARBA00001946"/>
    </source>
</evidence>
<dbReference type="PROSITE" id="PS50967">
    <property type="entry name" value="HRDC"/>
    <property type="match status" value="1"/>
</dbReference>
<evidence type="ECO:0000256" key="2">
    <source>
        <dbReference type="ARBA" id="ARBA00001947"/>
    </source>
</evidence>
<gene>
    <name evidence="21" type="primary">recQ</name>
    <name evidence="21" type="ORF">GAN91_21255</name>
    <name evidence="20" type="ORF">GAO51_23580</name>
</gene>
<dbReference type="PANTHER" id="PTHR13710:SF105">
    <property type="entry name" value="ATP-DEPENDENT DNA HELICASE Q1"/>
    <property type="match status" value="1"/>
</dbReference>
<keyword evidence="8 21" id="KW-0347">Helicase</keyword>
<dbReference type="GO" id="GO:0030894">
    <property type="term" value="C:replisome"/>
    <property type="evidence" value="ECO:0007669"/>
    <property type="project" value="TreeGrafter"/>
</dbReference>
<dbReference type="InterPro" id="IPR002121">
    <property type="entry name" value="HRDC_dom"/>
</dbReference>
<evidence type="ECO:0000256" key="15">
    <source>
        <dbReference type="ARBA" id="ARBA00034617"/>
    </source>
</evidence>
<keyword evidence="7 21" id="KW-0378">Hydrolase</keyword>
<keyword evidence="6" id="KW-0227">DNA damage</keyword>
<evidence type="ECO:0000256" key="11">
    <source>
        <dbReference type="ARBA" id="ARBA00023125"/>
    </source>
</evidence>
<dbReference type="EMBL" id="WCSY01000029">
    <property type="protein sequence ID" value="KAB4306463.1"/>
    <property type="molecule type" value="Genomic_DNA"/>
</dbReference>
<dbReference type="PANTHER" id="PTHR13710">
    <property type="entry name" value="DNA HELICASE RECQ FAMILY MEMBER"/>
    <property type="match status" value="1"/>
</dbReference>
<proteinExistence type="inferred from homology"/>
<dbReference type="PROSITE" id="PS51192">
    <property type="entry name" value="HELICASE_ATP_BIND_1"/>
    <property type="match status" value="1"/>
</dbReference>
<dbReference type="Proteomes" id="UP000436858">
    <property type="component" value="Unassembled WGS sequence"/>
</dbReference>
<dbReference type="GO" id="GO:0006260">
    <property type="term" value="P:DNA replication"/>
    <property type="evidence" value="ECO:0007669"/>
    <property type="project" value="InterPro"/>
</dbReference>
<dbReference type="CDD" id="cd17920">
    <property type="entry name" value="DEXHc_RecQ"/>
    <property type="match status" value="1"/>
</dbReference>
<evidence type="ECO:0000256" key="13">
    <source>
        <dbReference type="ARBA" id="ARBA00023204"/>
    </source>
</evidence>
<accession>A0A139KBW4</accession>
<dbReference type="NCBIfam" id="TIGR00614">
    <property type="entry name" value="recQ_fam"/>
    <property type="match status" value="1"/>
</dbReference>
<keyword evidence="11" id="KW-0238">DNA-binding</keyword>
<dbReference type="SMART" id="SM00956">
    <property type="entry name" value="RQC"/>
    <property type="match status" value="1"/>
</dbReference>
<evidence type="ECO:0000256" key="12">
    <source>
        <dbReference type="ARBA" id="ARBA00023172"/>
    </source>
</evidence>
<evidence type="ECO:0000259" key="19">
    <source>
        <dbReference type="PROSITE" id="PS51194"/>
    </source>
</evidence>
<dbReference type="InterPro" id="IPR011545">
    <property type="entry name" value="DEAD/DEAH_box_helicase_dom"/>
</dbReference>
<dbReference type="InterPro" id="IPR018982">
    <property type="entry name" value="RQC_domain"/>
</dbReference>
<evidence type="ECO:0000313" key="20">
    <source>
        <dbReference type="EMBL" id="KAB4306463.1"/>
    </source>
</evidence>
<evidence type="ECO:0000256" key="14">
    <source>
        <dbReference type="ARBA" id="ARBA00023235"/>
    </source>
</evidence>
<evidence type="ECO:0000256" key="10">
    <source>
        <dbReference type="ARBA" id="ARBA00022840"/>
    </source>
</evidence>
<keyword evidence="4" id="KW-0479">Metal-binding</keyword>
<dbReference type="GO" id="GO:0009378">
    <property type="term" value="F:four-way junction helicase activity"/>
    <property type="evidence" value="ECO:0007669"/>
    <property type="project" value="TreeGrafter"/>
</dbReference>
<dbReference type="FunFam" id="3.40.50.300:FF:000296">
    <property type="entry name" value="ATP-dependent DNA helicase RecQ"/>
    <property type="match status" value="1"/>
</dbReference>
<sequence length="620" mass="70056">MIKIAKEKRTFATKFKQMLMKETLKSYFGYDSFRPLQEEIIRHLLNKQDSLVLMPTGGGKSICYQLPALLSEGTAVVVSPLISLMKDQVETLQANGIAAGALNSSNDETENANLRRACIEGRLKLLYISPEKLIAEKDYLLRDMSISLFAIDEAHCISQWGHDFRPEYTQMGMLHQQFPQVPIIALTATADKITREDIIRQLHLIQPRTFISSFDRPNISLDVKRGFQAKEKNKAILEFIHRHREESGIIYCMSRNKTETVAQMLQKQGIRCGVYHAGLSPQHRDETQNDFINDRIQVVCATIAFGMGIDKSNVRWVIHYNLPKSIESFYQEIGRAGRDGLPSDTVLFYSLGDLILLTKFATESNQQTINLEKLQRMQQYAEADICRRRILLSYFGETSTEDCGNCDVCKNPPQRFDGTVIVQKALSAIARAEQQISTGILIDILRGSYSAEVTAKGYQELKTFGAGRDIPPRDWQDYLLQMLQLGYFEIAYNENNHLKITPSGSNILFGKAKAMLAVIHREEIVTGKGKKKKVVIAKELPFGIPGGENEDLFEALRGLRKQIADQDGLPAYIILSDKVLHLLSISRPTTIEAFGEISGIGEFKKKKYGKEFVNLIKQFV</sequence>
<evidence type="ECO:0000259" key="18">
    <source>
        <dbReference type="PROSITE" id="PS51192"/>
    </source>
</evidence>
<dbReference type="InterPro" id="IPR032284">
    <property type="entry name" value="RecQ_Zn-bd"/>
</dbReference>
<dbReference type="Pfam" id="PF00271">
    <property type="entry name" value="Helicase_C"/>
    <property type="match status" value="1"/>
</dbReference>
<evidence type="ECO:0000313" key="22">
    <source>
        <dbReference type="Proteomes" id="UP000436858"/>
    </source>
</evidence>
<reference evidence="22 23" key="1">
    <citation type="journal article" date="2019" name="Nat. Med.">
        <title>A library of human gut bacterial isolates paired with longitudinal multiomics data enables mechanistic microbiome research.</title>
        <authorList>
            <person name="Poyet M."/>
            <person name="Groussin M."/>
            <person name="Gibbons S.M."/>
            <person name="Avila-Pacheco J."/>
            <person name="Jiang X."/>
            <person name="Kearney S.M."/>
            <person name="Perrotta A.R."/>
            <person name="Berdy B."/>
            <person name="Zhao S."/>
            <person name="Lieberman T.D."/>
            <person name="Swanson P.K."/>
            <person name="Smith M."/>
            <person name="Roesemann S."/>
            <person name="Alexander J.E."/>
            <person name="Rich S.A."/>
            <person name="Livny J."/>
            <person name="Vlamakis H."/>
            <person name="Clish C."/>
            <person name="Bullock K."/>
            <person name="Deik A."/>
            <person name="Scott J."/>
            <person name="Pierce K.A."/>
            <person name="Xavier R.J."/>
            <person name="Alm E.J."/>
        </authorList>
    </citation>
    <scope>NUCLEOTIDE SEQUENCE [LARGE SCALE GENOMIC DNA]</scope>
    <source>
        <strain evidence="21 22">BIOML-A162</strain>
        <strain evidence="20 23">BIOML-A188</strain>
    </source>
</reference>
<organism evidence="21 22">
    <name type="scientific">Bacteroides thetaiotaomicron</name>
    <dbReference type="NCBI Taxonomy" id="818"/>
    <lineage>
        <taxon>Bacteria</taxon>
        <taxon>Pseudomonadati</taxon>
        <taxon>Bacteroidota</taxon>
        <taxon>Bacteroidia</taxon>
        <taxon>Bacteroidales</taxon>
        <taxon>Bacteroidaceae</taxon>
        <taxon>Bacteroides</taxon>
    </lineage>
</organism>
<evidence type="ECO:0000256" key="16">
    <source>
        <dbReference type="NCBIfam" id="TIGR01389"/>
    </source>
</evidence>
<dbReference type="InterPro" id="IPR010997">
    <property type="entry name" value="HRDC-like_sf"/>
</dbReference>
<dbReference type="InterPro" id="IPR006293">
    <property type="entry name" value="DNA_helicase_ATP-dep_RecQ_bac"/>
</dbReference>
<feature type="domain" description="Helicase C-terminal" evidence="19">
    <location>
        <begin position="232"/>
        <end position="382"/>
    </location>
</feature>
<feature type="domain" description="Helicase ATP-binding" evidence="18">
    <location>
        <begin position="41"/>
        <end position="208"/>
    </location>
</feature>
<feature type="domain" description="HRDC" evidence="17">
    <location>
        <begin position="546"/>
        <end position="620"/>
    </location>
</feature>
<evidence type="ECO:0000256" key="9">
    <source>
        <dbReference type="ARBA" id="ARBA00022833"/>
    </source>
</evidence>
<evidence type="ECO:0000256" key="3">
    <source>
        <dbReference type="ARBA" id="ARBA00005446"/>
    </source>
</evidence>
<dbReference type="Gene3D" id="3.40.50.300">
    <property type="entry name" value="P-loop containing nucleotide triphosphate hydrolases"/>
    <property type="match status" value="2"/>
</dbReference>
<keyword evidence="10" id="KW-0067">ATP-binding</keyword>
<dbReference type="GO" id="GO:0003677">
    <property type="term" value="F:DNA binding"/>
    <property type="evidence" value="ECO:0007669"/>
    <property type="project" value="UniProtKB-KW"/>
</dbReference>
<keyword evidence="14" id="KW-0413">Isomerase</keyword>
<dbReference type="PROSITE" id="PS51194">
    <property type="entry name" value="HELICASE_CTER"/>
    <property type="match status" value="1"/>
</dbReference>
<dbReference type="GO" id="GO:0009432">
    <property type="term" value="P:SOS response"/>
    <property type="evidence" value="ECO:0007669"/>
    <property type="project" value="UniProtKB-UniRule"/>
</dbReference>
<dbReference type="Gene3D" id="1.10.10.10">
    <property type="entry name" value="Winged helix-like DNA-binding domain superfamily/Winged helix DNA-binding domain"/>
    <property type="match status" value="1"/>
</dbReference>
<dbReference type="SUPFAM" id="SSF47819">
    <property type="entry name" value="HRDC-like"/>
    <property type="match status" value="1"/>
</dbReference>
<dbReference type="GO" id="GO:0016787">
    <property type="term" value="F:hydrolase activity"/>
    <property type="evidence" value="ECO:0007669"/>
    <property type="project" value="UniProtKB-KW"/>
</dbReference>
<dbReference type="GO" id="GO:0043590">
    <property type="term" value="C:bacterial nucleoid"/>
    <property type="evidence" value="ECO:0007669"/>
    <property type="project" value="TreeGrafter"/>
</dbReference>
<dbReference type="GO" id="GO:0005737">
    <property type="term" value="C:cytoplasm"/>
    <property type="evidence" value="ECO:0007669"/>
    <property type="project" value="TreeGrafter"/>
</dbReference>
<keyword evidence="12" id="KW-0233">DNA recombination</keyword>
<dbReference type="Gene3D" id="1.10.150.80">
    <property type="entry name" value="HRDC domain"/>
    <property type="match status" value="1"/>
</dbReference>
<dbReference type="InterPro" id="IPR004589">
    <property type="entry name" value="DNA_helicase_ATP-dep_RecQ"/>
</dbReference>
<dbReference type="AlphaFoldDB" id="A0A139KBW4"/>
<dbReference type="SMART" id="SM00490">
    <property type="entry name" value="HELICc"/>
    <property type="match status" value="1"/>
</dbReference>
<dbReference type="InterPro" id="IPR044876">
    <property type="entry name" value="HRDC_dom_sf"/>
</dbReference>
<dbReference type="GO" id="GO:0006281">
    <property type="term" value="P:DNA repair"/>
    <property type="evidence" value="ECO:0007669"/>
    <property type="project" value="UniProtKB-KW"/>
</dbReference>
<evidence type="ECO:0000256" key="5">
    <source>
        <dbReference type="ARBA" id="ARBA00022741"/>
    </source>
</evidence>
<evidence type="ECO:0000256" key="8">
    <source>
        <dbReference type="ARBA" id="ARBA00022806"/>
    </source>
</evidence>
<comment type="cofactor">
    <cofactor evidence="1">
        <name>Mg(2+)</name>
        <dbReference type="ChEBI" id="CHEBI:18420"/>
    </cofactor>
</comment>
<comment type="caution">
    <text evidence="21">The sequence shown here is derived from an EMBL/GenBank/DDBJ whole genome shotgun (WGS) entry which is preliminary data.</text>
</comment>
<dbReference type="Pfam" id="PF00270">
    <property type="entry name" value="DEAD"/>
    <property type="match status" value="1"/>
</dbReference>
<dbReference type="SMART" id="SM00487">
    <property type="entry name" value="DEXDc"/>
    <property type="match status" value="1"/>
</dbReference>
<dbReference type="InterPro" id="IPR001650">
    <property type="entry name" value="Helicase_C-like"/>
</dbReference>
<dbReference type="SUPFAM" id="SSF52540">
    <property type="entry name" value="P-loop containing nucleoside triphosphate hydrolases"/>
    <property type="match status" value="1"/>
</dbReference>
<dbReference type="GO" id="GO:0046872">
    <property type="term" value="F:metal ion binding"/>
    <property type="evidence" value="ECO:0007669"/>
    <property type="project" value="UniProtKB-KW"/>
</dbReference>
<comment type="similarity">
    <text evidence="3">Belongs to the helicase family. RecQ subfamily.</text>
</comment>
<protein>
    <recommendedName>
        <fullName evidence="16">DNA helicase RecQ</fullName>
        <ecNumber evidence="16">5.6.2.4</ecNumber>
    </recommendedName>
</protein>
<dbReference type="CDD" id="cd18794">
    <property type="entry name" value="SF2_C_RecQ"/>
    <property type="match status" value="1"/>
</dbReference>
<dbReference type="Proteomes" id="UP000440614">
    <property type="component" value="Unassembled WGS sequence"/>
</dbReference>
<dbReference type="SMART" id="SM00341">
    <property type="entry name" value="HRDC"/>
    <property type="match status" value="1"/>
</dbReference>
<keyword evidence="9" id="KW-0862">Zinc</keyword>
<keyword evidence="13" id="KW-0234">DNA repair</keyword>
<evidence type="ECO:0000256" key="4">
    <source>
        <dbReference type="ARBA" id="ARBA00022723"/>
    </source>
</evidence>
<dbReference type="EMBL" id="WCRY01000025">
    <property type="protein sequence ID" value="KAB4476134.1"/>
    <property type="molecule type" value="Genomic_DNA"/>
</dbReference>
<dbReference type="InterPro" id="IPR036388">
    <property type="entry name" value="WH-like_DNA-bd_sf"/>
</dbReference>
<dbReference type="EC" id="5.6.2.4" evidence="16"/>
<evidence type="ECO:0000256" key="7">
    <source>
        <dbReference type="ARBA" id="ARBA00022801"/>
    </source>
</evidence>
<evidence type="ECO:0000256" key="6">
    <source>
        <dbReference type="ARBA" id="ARBA00022763"/>
    </source>
</evidence>
<dbReference type="Pfam" id="PF09382">
    <property type="entry name" value="RQC"/>
    <property type="match status" value="1"/>
</dbReference>
<dbReference type="InterPro" id="IPR014001">
    <property type="entry name" value="Helicase_ATP-bd"/>
</dbReference>
<dbReference type="NCBIfam" id="TIGR01389">
    <property type="entry name" value="recQ"/>
    <property type="match status" value="1"/>
</dbReference>
<dbReference type="GO" id="GO:0006310">
    <property type="term" value="P:DNA recombination"/>
    <property type="evidence" value="ECO:0007669"/>
    <property type="project" value="UniProtKB-UniRule"/>
</dbReference>
<dbReference type="InterPro" id="IPR027417">
    <property type="entry name" value="P-loop_NTPase"/>
</dbReference>
<dbReference type="Pfam" id="PF16124">
    <property type="entry name" value="RecQ_Zn_bind"/>
    <property type="match status" value="1"/>
</dbReference>
<dbReference type="FunFam" id="3.40.50.300:FF:002465">
    <property type="entry name" value="ATP-dependent DNA helicase RecQ"/>
    <property type="match status" value="1"/>
</dbReference>
<dbReference type="Pfam" id="PF00570">
    <property type="entry name" value="HRDC"/>
    <property type="match status" value="1"/>
</dbReference>
<dbReference type="SUPFAM" id="SSF46785">
    <property type="entry name" value="Winged helix' DNA-binding domain"/>
    <property type="match status" value="1"/>
</dbReference>
<evidence type="ECO:0000313" key="23">
    <source>
        <dbReference type="Proteomes" id="UP000440614"/>
    </source>
</evidence>
<evidence type="ECO:0000313" key="21">
    <source>
        <dbReference type="EMBL" id="KAB4476134.1"/>
    </source>
</evidence>
<dbReference type="GO" id="GO:0005524">
    <property type="term" value="F:ATP binding"/>
    <property type="evidence" value="ECO:0007669"/>
    <property type="project" value="UniProtKB-KW"/>
</dbReference>
<evidence type="ECO:0000259" key="17">
    <source>
        <dbReference type="PROSITE" id="PS50967"/>
    </source>
</evidence>
<comment type="cofactor">
    <cofactor evidence="2">
        <name>Zn(2+)</name>
        <dbReference type="ChEBI" id="CHEBI:29105"/>
    </cofactor>
</comment>
<dbReference type="InterPro" id="IPR036390">
    <property type="entry name" value="WH_DNA-bd_sf"/>
</dbReference>
<keyword evidence="5" id="KW-0547">Nucleotide-binding</keyword>
<dbReference type="GO" id="GO:0043138">
    <property type="term" value="F:3'-5' DNA helicase activity"/>
    <property type="evidence" value="ECO:0007669"/>
    <property type="project" value="UniProtKB-EC"/>
</dbReference>
<dbReference type="OMA" id="EVHIVCA"/>
<comment type="catalytic activity">
    <reaction evidence="15">
        <text>Couples ATP hydrolysis with the unwinding of duplex DNA by translocating in the 3'-5' direction.</text>
        <dbReference type="EC" id="5.6.2.4"/>
    </reaction>
</comment>
<name>A0A139KBW4_BACT4</name>